<dbReference type="SUPFAM" id="SSF56059">
    <property type="entry name" value="Glutathione synthetase ATP-binding domain-like"/>
    <property type="match status" value="1"/>
</dbReference>
<evidence type="ECO:0000313" key="3">
    <source>
        <dbReference type="Proteomes" id="UP001213972"/>
    </source>
</evidence>
<dbReference type="Pfam" id="PF14397">
    <property type="entry name" value="ATPgrasp_ST"/>
    <property type="match status" value="1"/>
</dbReference>
<dbReference type="Proteomes" id="UP001213972">
    <property type="component" value="Chromosome"/>
</dbReference>
<sequence length="339" mass="37486">MGKATVRLRYLARRARKLRPGNLIEFARQAQKVSRAPLPVLIADMLWCSLKYDMGFRDYAVWDIRLLTAKERATWMTHPKSFRITRMHNTPEGRAKLEDKRRFAREYADLLGRETIDLRDVDDAELGSFLSRHPKVLAKPFEGQGGGGITLYENVTDAAAFRAEITAAGQSIVDEFIVQHPQMSALYPDSVNTVRMITFLDTRGGEPGRVHLLAAVLRIGNGDVIDNFASGGMFTMLDEQGVALYPGVDKKSNVYAEHPVTGTPIVGFAVPMYDEIVALTEKLARRTPEAPYVGWDLAITPDGPVVIEGNHNSSVFQPKPSASGVRTGLLPVYQAAVGF</sequence>
<protein>
    <submittedName>
        <fullName evidence="2">Sugar-transfer associated ATP-grasp domain-containing protein</fullName>
    </submittedName>
</protein>
<evidence type="ECO:0000313" key="2">
    <source>
        <dbReference type="EMBL" id="WEK14379.1"/>
    </source>
</evidence>
<reference evidence="2" key="1">
    <citation type="submission" date="2023-03" db="EMBL/GenBank/DDBJ databases">
        <title>Andean soil-derived lignocellulolytic bacterial consortium as a source of novel taxa and putative plastic-active enzymes.</title>
        <authorList>
            <person name="Diaz-Garcia L."/>
            <person name="Chuvochina M."/>
            <person name="Feuerriegel G."/>
            <person name="Bunk B."/>
            <person name="Sproer C."/>
            <person name="Streit W.R."/>
            <person name="Rodriguez L.M."/>
            <person name="Overmann J."/>
            <person name="Jimenez D.J."/>
        </authorList>
    </citation>
    <scope>NUCLEOTIDE SEQUENCE</scope>
    <source>
        <strain evidence="2">MAG 4610</strain>
    </source>
</reference>
<dbReference type="EMBL" id="CP119321">
    <property type="protein sequence ID" value="WEK14379.1"/>
    <property type="molecule type" value="Genomic_DNA"/>
</dbReference>
<organism evidence="2 3">
    <name type="scientific">Candidatus Microbacterium phytovorans</name>
    <dbReference type="NCBI Taxonomy" id="3121374"/>
    <lineage>
        <taxon>Bacteria</taxon>
        <taxon>Bacillati</taxon>
        <taxon>Actinomycetota</taxon>
        <taxon>Actinomycetes</taxon>
        <taxon>Micrococcales</taxon>
        <taxon>Microbacteriaceae</taxon>
        <taxon>Microbacterium</taxon>
    </lineage>
</organism>
<dbReference type="AlphaFoldDB" id="A0AAJ5W1Z2"/>
<name>A0AAJ5W1Z2_9MICO</name>
<gene>
    <name evidence="2" type="ORF">P0Y48_04005</name>
</gene>
<evidence type="ECO:0000259" key="1">
    <source>
        <dbReference type="Pfam" id="PF14397"/>
    </source>
</evidence>
<dbReference type="InterPro" id="IPR039523">
    <property type="entry name" value="RimK-rel_E_lig_ATP-grasp"/>
</dbReference>
<proteinExistence type="predicted"/>
<feature type="domain" description="Alpha-L-glutamate ligase-related protein ATP-grasp" evidence="1">
    <location>
        <begin position="171"/>
        <end position="315"/>
    </location>
</feature>
<accession>A0AAJ5W1Z2</accession>